<proteinExistence type="predicted"/>
<sequence>MVSTALIIITPSHSEANAASNKSDDDTHVAVEKSNGKSNFAKNSNGAHVAKGLGKDQVVGHKSLLKSDDLYKNTIEVEIYIGYSLLSTALALPDDGKVIAMDIHRKNFELGYPSMEQAGVAHKIDFREGPGLDTLDALLLAEYVCNINNVLATDLRIEINQVSVSDGTTLCIRIL</sequence>
<evidence type="ECO:0000313" key="1">
    <source>
        <dbReference type="EMBL" id="KAJ7515086.1"/>
    </source>
</evidence>
<dbReference type="Proteomes" id="UP001162992">
    <property type="component" value="Chromosome 23"/>
</dbReference>
<reference evidence="2" key="1">
    <citation type="journal article" date="2024" name="Proc. Natl. Acad. Sci. U.S.A.">
        <title>Extraordinary preservation of gene collinearity over three hundred million years revealed in homosporous lycophytes.</title>
        <authorList>
            <person name="Li C."/>
            <person name="Wickell D."/>
            <person name="Kuo L.Y."/>
            <person name="Chen X."/>
            <person name="Nie B."/>
            <person name="Liao X."/>
            <person name="Peng D."/>
            <person name="Ji J."/>
            <person name="Jenkins J."/>
            <person name="Williams M."/>
            <person name="Shu S."/>
            <person name="Plott C."/>
            <person name="Barry K."/>
            <person name="Rajasekar S."/>
            <person name="Grimwood J."/>
            <person name="Han X."/>
            <person name="Sun S."/>
            <person name="Hou Z."/>
            <person name="He W."/>
            <person name="Dai G."/>
            <person name="Sun C."/>
            <person name="Schmutz J."/>
            <person name="Leebens-Mack J.H."/>
            <person name="Li F.W."/>
            <person name="Wang L."/>
        </authorList>
    </citation>
    <scope>NUCLEOTIDE SEQUENCE [LARGE SCALE GENOMIC DNA]</scope>
    <source>
        <strain evidence="2">cv. PW_Plant_1</strain>
    </source>
</reference>
<evidence type="ECO:0000313" key="2">
    <source>
        <dbReference type="Proteomes" id="UP001162992"/>
    </source>
</evidence>
<comment type="caution">
    <text evidence="1">The sequence shown here is derived from an EMBL/GenBank/DDBJ whole genome shotgun (WGS) entry which is preliminary data.</text>
</comment>
<keyword evidence="2" id="KW-1185">Reference proteome</keyword>
<accession>A0ACC2AC75</accession>
<gene>
    <name evidence="1" type="ORF">O6H91_23G070500</name>
</gene>
<protein>
    <submittedName>
        <fullName evidence="1">Uncharacterized protein</fullName>
    </submittedName>
</protein>
<name>A0ACC2AC75_DIPCM</name>
<organism evidence="1 2">
    <name type="scientific">Diphasiastrum complanatum</name>
    <name type="common">Issler's clubmoss</name>
    <name type="synonym">Lycopodium complanatum</name>
    <dbReference type="NCBI Taxonomy" id="34168"/>
    <lineage>
        <taxon>Eukaryota</taxon>
        <taxon>Viridiplantae</taxon>
        <taxon>Streptophyta</taxon>
        <taxon>Embryophyta</taxon>
        <taxon>Tracheophyta</taxon>
        <taxon>Lycopodiopsida</taxon>
        <taxon>Lycopodiales</taxon>
        <taxon>Lycopodiaceae</taxon>
        <taxon>Lycopodioideae</taxon>
        <taxon>Diphasiastrum</taxon>
    </lineage>
</organism>
<dbReference type="EMBL" id="CM055114">
    <property type="protein sequence ID" value="KAJ7515086.1"/>
    <property type="molecule type" value="Genomic_DNA"/>
</dbReference>